<sequence>MNNKDINELYKATMDNVTMPQDDKDDLRAKLAEQAQTGRSGHRLARVGKYAAIAAAVCAVLLCIPATRTTVSAAIDYIKQTFHLANGTEVIYEENSEGNSIQFTVSTDDVNGYTKVENGRLYLVLGDTKEDITDKCGPDKYFRHEIKNTDGSHSVILIGGTPDSCGWCELFFDKNGKYIFNNMNVEDYNDPWLNDALHAEGVDTGNPYLDDDLSDSSGSAADGNATYIEQ</sequence>
<evidence type="ECO:0000313" key="2">
    <source>
        <dbReference type="EMBL" id="GFO92995.1"/>
    </source>
</evidence>
<evidence type="ECO:0000256" key="1">
    <source>
        <dbReference type="SAM" id="MobiDB-lite"/>
    </source>
</evidence>
<name>A0AAI9K1U1_9FIRM</name>
<accession>A0AAI9K1U1</accession>
<comment type="caution">
    <text evidence="2">The sequence shown here is derived from an EMBL/GenBank/DDBJ whole genome shotgun (WGS) entry which is preliminary data.</text>
</comment>
<feature type="region of interest" description="Disordered" evidence="1">
    <location>
        <begin position="207"/>
        <end position="230"/>
    </location>
</feature>
<dbReference type="EMBL" id="BLYL01000001">
    <property type="protein sequence ID" value="GFO92995.1"/>
    <property type="molecule type" value="Genomic_DNA"/>
</dbReference>
<gene>
    <name evidence="2" type="ORF">COEU31_00410</name>
</gene>
<evidence type="ECO:0000313" key="3">
    <source>
        <dbReference type="Proteomes" id="UP000660047"/>
    </source>
</evidence>
<protein>
    <submittedName>
        <fullName evidence="2">Uncharacterized protein</fullName>
    </submittedName>
</protein>
<reference evidence="2" key="1">
    <citation type="submission" date="2020-06" db="EMBL/GenBank/DDBJ databases">
        <title>Characterization of fructooligosaccharide metabolism and fructooligosaccharide-degrading enzymes in human commensal butyrate producers.</title>
        <authorList>
            <person name="Tanno H."/>
            <person name="Fujii T."/>
            <person name="Hirano K."/>
            <person name="Maeno S."/>
            <person name="Tonozuka T."/>
            <person name="Sakamoto M."/>
            <person name="Ohkuma M."/>
            <person name="Tochio T."/>
            <person name="Endo A."/>
        </authorList>
    </citation>
    <scope>NUCLEOTIDE SEQUENCE</scope>
    <source>
        <strain evidence="2">JCM 31265</strain>
    </source>
</reference>
<proteinExistence type="predicted"/>
<dbReference type="RefSeq" id="WP_055222528.1">
    <property type="nucleotide sequence ID" value="NZ_BLYL01000001.1"/>
</dbReference>
<dbReference type="Proteomes" id="UP000660047">
    <property type="component" value="Unassembled WGS sequence"/>
</dbReference>
<organism evidence="2 3">
    <name type="scientific">Coprococcus eutactus</name>
    <dbReference type="NCBI Taxonomy" id="33043"/>
    <lineage>
        <taxon>Bacteria</taxon>
        <taxon>Bacillati</taxon>
        <taxon>Bacillota</taxon>
        <taxon>Clostridia</taxon>
        <taxon>Lachnospirales</taxon>
        <taxon>Lachnospiraceae</taxon>
        <taxon>Coprococcus</taxon>
    </lineage>
</organism>
<dbReference type="AlphaFoldDB" id="A0AAI9K1U1"/>